<comment type="caution">
    <text evidence="1">The sequence shown here is derived from an EMBL/GenBank/DDBJ whole genome shotgun (WGS) entry which is preliminary data.</text>
</comment>
<dbReference type="EMBL" id="CM039439">
    <property type="protein sequence ID" value="KAI4296008.1"/>
    <property type="molecule type" value="Genomic_DNA"/>
</dbReference>
<gene>
    <name evidence="1" type="ORF">L6164_035998</name>
</gene>
<evidence type="ECO:0000313" key="1">
    <source>
        <dbReference type="EMBL" id="KAI4296008.1"/>
    </source>
</evidence>
<protein>
    <submittedName>
        <fullName evidence="1">Uncharacterized protein</fullName>
    </submittedName>
</protein>
<accession>A0ACB9KFN9</accession>
<name>A0ACB9KFN9_BAUVA</name>
<sequence length="118" mass="13189">MRVHGFLLLFLLFLPLISAVGGGRRGALVGGWTPIKDIKEPHVTEIANFAVTEHNKVSGTKLKLKEVIKGETQVVAGTNYRLVLEAKDGAKINQYQAVVWEKSWQHYRNLTSFVPYQG</sequence>
<proteinExistence type="predicted"/>
<reference evidence="1 2" key="1">
    <citation type="journal article" date="2022" name="DNA Res.">
        <title>Chromosomal-level genome assembly of the orchid tree Bauhinia variegata (Leguminosae; Cercidoideae) supports the allotetraploid origin hypothesis of Bauhinia.</title>
        <authorList>
            <person name="Zhong Y."/>
            <person name="Chen Y."/>
            <person name="Zheng D."/>
            <person name="Pang J."/>
            <person name="Liu Y."/>
            <person name="Luo S."/>
            <person name="Meng S."/>
            <person name="Qian L."/>
            <person name="Wei D."/>
            <person name="Dai S."/>
            <person name="Zhou R."/>
        </authorList>
    </citation>
    <scope>NUCLEOTIDE SEQUENCE [LARGE SCALE GENOMIC DNA]</scope>
    <source>
        <strain evidence="1">BV-YZ2020</strain>
    </source>
</reference>
<organism evidence="1 2">
    <name type="scientific">Bauhinia variegata</name>
    <name type="common">Purple orchid tree</name>
    <name type="synonym">Phanera variegata</name>
    <dbReference type="NCBI Taxonomy" id="167791"/>
    <lineage>
        <taxon>Eukaryota</taxon>
        <taxon>Viridiplantae</taxon>
        <taxon>Streptophyta</taxon>
        <taxon>Embryophyta</taxon>
        <taxon>Tracheophyta</taxon>
        <taxon>Spermatophyta</taxon>
        <taxon>Magnoliopsida</taxon>
        <taxon>eudicotyledons</taxon>
        <taxon>Gunneridae</taxon>
        <taxon>Pentapetalae</taxon>
        <taxon>rosids</taxon>
        <taxon>fabids</taxon>
        <taxon>Fabales</taxon>
        <taxon>Fabaceae</taxon>
        <taxon>Cercidoideae</taxon>
        <taxon>Cercideae</taxon>
        <taxon>Bauhiniinae</taxon>
        <taxon>Bauhinia</taxon>
    </lineage>
</organism>
<evidence type="ECO:0000313" key="2">
    <source>
        <dbReference type="Proteomes" id="UP000828941"/>
    </source>
</evidence>
<keyword evidence="2" id="KW-1185">Reference proteome</keyword>
<dbReference type="Proteomes" id="UP000828941">
    <property type="component" value="Chromosome 14"/>
</dbReference>